<dbReference type="EMBL" id="CP045894">
    <property type="protein sequence ID" value="QQP54510.1"/>
    <property type="molecule type" value="Genomic_DNA"/>
</dbReference>
<evidence type="ECO:0000313" key="2">
    <source>
        <dbReference type="Proteomes" id="UP000595437"/>
    </source>
</evidence>
<keyword evidence="2" id="KW-1185">Reference proteome</keyword>
<dbReference type="AlphaFoldDB" id="A0A7T8KEM4"/>
<organism evidence="1 2">
    <name type="scientific">Caligus rogercresseyi</name>
    <name type="common">Sea louse</name>
    <dbReference type="NCBI Taxonomy" id="217165"/>
    <lineage>
        <taxon>Eukaryota</taxon>
        <taxon>Metazoa</taxon>
        <taxon>Ecdysozoa</taxon>
        <taxon>Arthropoda</taxon>
        <taxon>Crustacea</taxon>
        <taxon>Multicrustacea</taxon>
        <taxon>Hexanauplia</taxon>
        <taxon>Copepoda</taxon>
        <taxon>Siphonostomatoida</taxon>
        <taxon>Caligidae</taxon>
        <taxon>Caligus</taxon>
    </lineage>
</organism>
<proteinExistence type="predicted"/>
<accession>A0A7T8KEM4</accession>
<protein>
    <submittedName>
        <fullName evidence="1">Uncharacterized protein</fullName>
    </submittedName>
</protein>
<gene>
    <name evidence="1" type="ORF">FKW44_007360</name>
</gene>
<name>A0A7T8KEM4_CALRO</name>
<reference evidence="2" key="1">
    <citation type="submission" date="2021-01" db="EMBL/GenBank/DDBJ databases">
        <title>Caligus Genome Assembly.</title>
        <authorList>
            <person name="Gallardo-Escarate C."/>
        </authorList>
    </citation>
    <scope>NUCLEOTIDE SEQUENCE [LARGE SCALE GENOMIC DNA]</scope>
</reference>
<dbReference type="Proteomes" id="UP000595437">
    <property type="component" value="Chromosome 5"/>
</dbReference>
<sequence>MKIWGLGPNTNKPNLENRGDIVASSGLFMQRELPLKTPCGIECPLDRKTSLPEELTTTEVRSKANTKFTQDIS</sequence>
<evidence type="ECO:0000313" key="1">
    <source>
        <dbReference type="EMBL" id="QQP54510.1"/>
    </source>
</evidence>